<dbReference type="InterPro" id="IPR023468">
    <property type="entry name" value="Riboflavin_kinase"/>
</dbReference>
<dbReference type="Proteomes" id="UP000265930">
    <property type="component" value="Unassembled WGS sequence"/>
</dbReference>
<evidence type="ECO:0000256" key="11">
    <source>
        <dbReference type="ARBA" id="ARBA00022840"/>
    </source>
</evidence>
<dbReference type="EMBL" id="MZGT01000007">
    <property type="protein sequence ID" value="OPJ65478.1"/>
    <property type="molecule type" value="Genomic_DNA"/>
</dbReference>
<evidence type="ECO:0000313" key="20">
    <source>
        <dbReference type="Proteomes" id="UP000265930"/>
    </source>
</evidence>
<name>A0A1V4IZI6_9CLOT</name>
<keyword evidence="6 15" id="KW-0808">Transferase</keyword>
<dbReference type="SUPFAM" id="SSF52374">
    <property type="entry name" value="Nucleotidylyl transferase"/>
    <property type="match status" value="1"/>
</dbReference>
<dbReference type="GO" id="GO:0009231">
    <property type="term" value="P:riboflavin biosynthetic process"/>
    <property type="evidence" value="ECO:0007669"/>
    <property type="project" value="InterPro"/>
</dbReference>
<dbReference type="GO" id="GO:0005524">
    <property type="term" value="F:ATP binding"/>
    <property type="evidence" value="ECO:0007669"/>
    <property type="project" value="UniProtKB-UniRule"/>
</dbReference>
<evidence type="ECO:0000256" key="15">
    <source>
        <dbReference type="PIRNR" id="PIRNR004491"/>
    </source>
</evidence>
<evidence type="ECO:0000256" key="7">
    <source>
        <dbReference type="ARBA" id="ARBA00022695"/>
    </source>
</evidence>
<reference evidence="18 20" key="2">
    <citation type="submission" date="2018-08" db="EMBL/GenBank/DDBJ databases">
        <title>Genome of Clostridium chromiireducens C1, DSM12136.</title>
        <authorList>
            <person name="Xing M."/>
            <person name="Wei Y."/>
            <person name="Ang E.L."/>
            <person name="Zhao H."/>
            <person name="Zhang Y."/>
        </authorList>
    </citation>
    <scope>NUCLEOTIDE SEQUENCE [LARGE SCALE GENOMIC DNA]</scope>
    <source>
        <strain evidence="18 20">C1</strain>
    </source>
</reference>
<dbReference type="RefSeq" id="WP_079438267.1">
    <property type="nucleotide sequence ID" value="NZ_JBLZIA010000003.1"/>
</dbReference>
<keyword evidence="9 15" id="KW-0418">Kinase</keyword>
<keyword evidence="19" id="KW-1185">Reference proteome</keyword>
<evidence type="ECO:0000313" key="18">
    <source>
        <dbReference type="EMBL" id="RII35165.1"/>
    </source>
</evidence>
<evidence type="ECO:0000256" key="12">
    <source>
        <dbReference type="ARBA" id="ARBA00023268"/>
    </source>
</evidence>
<keyword evidence="7 15" id="KW-0548">Nucleotidyltransferase</keyword>
<comment type="pathway">
    <text evidence="3 15">Cofactor biosynthesis; FMN biosynthesis; FMN from riboflavin (ATP route): step 1/1.</text>
</comment>
<dbReference type="NCBIfam" id="TIGR00083">
    <property type="entry name" value="ribF"/>
    <property type="match status" value="1"/>
</dbReference>
<evidence type="ECO:0000256" key="3">
    <source>
        <dbReference type="ARBA" id="ARBA00005201"/>
    </source>
</evidence>
<keyword evidence="10 15" id="KW-0274">FAD</keyword>
<dbReference type="PANTHER" id="PTHR22749:SF6">
    <property type="entry name" value="RIBOFLAVIN KINASE"/>
    <property type="match status" value="1"/>
</dbReference>
<proteinExistence type="inferred from homology"/>
<comment type="catalytic activity">
    <reaction evidence="13 15">
        <text>riboflavin + ATP = FMN + ADP + H(+)</text>
        <dbReference type="Rhea" id="RHEA:14357"/>
        <dbReference type="ChEBI" id="CHEBI:15378"/>
        <dbReference type="ChEBI" id="CHEBI:30616"/>
        <dbReference type="ChEBI" id="CHEBI:57986"/>
        <dbReference type="ChEBI" id="CHEBI:58210"/>
        <dbReference type="ChEBI" id="CHEBI:456216"/>
        <dbReference type="EC" id="2.7.1.26"/>
    </reaction>
</comment>
<dbReference type="SUPFAM" id="SSF82114">
    <property type="entry name" value="Riboflavin kinase-like"/>
    <property type="match status" value="1"/>
</dbReference>
<dbReference type="InterPro" id="IPR002606">
    <property type="entry name" value="Riboflavin_kinase_bac"/>
</dbReference>
<dbReference type="GO" id="GO:0006747">
    <property type="term" value="P:FAD biosynthetic process"/>
    <property type="evidence" value="ECO:0007669"/>
    <property type="project" value="UniProtKB-UniRule"/>
</dbReference>
<dbReference type="UniPathway" id="UPA00277">
    <property type="reaction ID" value="UER00407"/>
</dbReference>
<evidence type="ECO:0000256" key="4">
    <source>
        <dbReference type="ARBA" id="ARBA00022630"/>
    </source>
</evidence>
<evidence type="ECO:0000256" key="8">
    <source>
        <dbReference type="ARBA" id="ARBA00022741"/>
    </source>
</evidence>
<keyword evidence="8 15" id="KW-0547">Nucleotide-binding</keyword>
<evidence type="ECO:0000256" key="5">
    <source>
        <dbReference type="ARBA" id="ARBA00022643"/>
    </source>
</evidence>
<gene>
    <name evidence="17" type="primary">ribF</name>
    <name evidence="17" type="ORF">CLCHR_06700</name>
    <name evidence="18" type="ORF">D2A34_08130</name>
</gene>
<dbReference type="EMBL" id="QXDJ01000002">
    <property type="protein sequence ID" value="RII35165.1"/>
    <property type="molecule type" value="Genomic_DNA"/>
</dbReference>
<organism evidence="17 19">
    <name type="scientific">Clostridium chromiireducens</name>
    <dbReference type="NCBI Taxonomy" id="225345"/>
    <lineage>
        <taxon>Bacteria</taxon>
        <taxon>Bacillati</taxon>
        <taxon>Bacillota</taxon>
        <taxon>Clostridia</taxon>
        <taxon>Eubacteriales</taxon>
        <taxon>Clostridiaceae</taxon>
        <taxon>Clostridium</taxon>
    </lineage>
</organism>
<dbReference type="NCBIfam" id="NF004162">
    <property type="entry name" value="PRK05627.1-5"/>
    <property type="match status" value="1"/>
</dbReference>
<dbReference type="OrthoDB" id="9803667at2"/>
<dbReference type="FunFam" id="2.40.30.30:FF:000003">
    <property type="entry name" value="Riboflavin biosynthesis protein"/>
    <property type="match status" value="1"/>
</dbReference>
<dbReference type="GO" id="GO:0008531">
    <property type="term" value="F:riboflavin kinase activity"/>
    <property type="evidence" value="ECO:0007669"/>
    <property type="project" value="UniProtKB-UniRule"/>
</dbReference>
<dbReference type="Proteomes" id="UP000191056">
    <property type="component" value="Unassembled WGS sequence"/>
</dbReference>
<evidence type="ECO:0000256" key="6">
    <source>
        <dbReference type="ARBA" id="ARBA00022679"/>
    </source>
</evidence>
<dbReference type="Gene3D" id="2.40.30.30">
    <property type="entry name" value="Riboflavin kinase-like"/>
    <property type="match status" value="1"/>
</dbReference>
<dbReference type="InterPro" id="IPR023465">
    <property type="entry name" value="Riboflavin_kinase_dom_sf"/>
</dbReference>
<dbReference type="Gene3D" id="3.40.50.620">
    <property type="entry name" value="HUPs"/>
    <property type="match status" value="1"/>
</dbReference>
<keyword evidence="4 15" id="KW-0285">Flavoprotein</keyword>
<dbReference type="GO" id="GO:0009398">
    <property type="term" value="P:FMN biosynthetic process"/>
    <property type="evidence" value="ECO:0007669"/>
    <property type="project" value="UniProtKB-UniRule"/>
</dbReference>
<keyword evidence="12" id="KW-0511">Multifunctional enzyme</keyword>
<dbReference type="Pfam" id="PF01687">
    <property type="entry name" value="Flavokinase"/>
    <property type="match status" value="1"/>
</dbReference>
<dbReference type="UniPathway" id="UPA00276">
    <property type="reaction ID" value="UER00406"/>
</dbReference>
<sequence length="308" mass="35660">MIIIEKDLQDIRNTNNYTALGSFDGLHIGHLSLIYKVVEVAKKNNGKSMVFTFKNHPKTLINKEDAPKLLMDNKKKAEILEINNVDIVCFKEFDLEFMKIKPEEFIKSLILEYNIKGFVVGFNYKFGYKNLGNVELLKELQKKYGYELYVMEPCTYKNEVISSTRIRKSLEDGNVFEASRMLSMPYALSGEVIHGRKIGRTIGFPTANLKYDENFILPKIGVYYTNIWVNNNIYKGITSVGKNPTVNGEKLTIETYILDFSKEIYGEQIEVRFIKKIRDEIKFNSLDELKDQLEKDKSFARDENCVST</sequence>
<dbReference type="InterPro" id="IPR015865">
    <property type="entry name" value="Riboflavin_kinase_bac/euk"/>
</dbReference>
<evidence type="ECO:0000256" key="9">
    <source>
        <dbReference type="ARBA" id="ARBA00022777"/>
    </source>
</evidence>
<dbReference type="STRING" id="225345.CLCHR_06700"/>
<reference evidence="17 19" key="1">
    <citation type="submission" date="2017-03" db="EMBL/GenBank/DDBJ databases">
        <title>Genome sequence of Clostridium chromiireducens DSM 23318.</title>
        <authorList>
            <person name="Poehlein A."/>
            <person name="Daniel R."/>
        </authorList>
    </citation>
    <scope>NUCLEOTIDE SEQUENCE [LARGE SCALE GENOMIC DNA]</scope>
    <source>
        <strain evidence="17 19">DSM 23318</strain>
    </source>
</reference>
<comment type="catalytic activity">
    <reaction evidence="14 15">
        <text>FMN + ATP + H(+) = FAD + diphosphate</text>
        <dbReference type="Rhea" id="RHEA:17237"/>
        <dbReference type="ChEBI" id="CHEBI:15378"/>
        <dbReference type="ChEBI" id="CHEBI:30616"/>
        <dbReference type="ChEBI" id="CHEBI:33019"/>
        <dbReference type="ChEBI" id="CHEBI:57692"/>
        <dbReference type="ChEBI" id="CHEBI:58210"/>
        <dbReference type="EC" id="2.7.7.2"/>
    </reaction>
</comment>
<dbReference type="AlphaFoldDB" id="A0A1V4IZI6"/>
<keyword evidence="11 15" id="KW-0067">ATP-binding</keyword>
<evidence type="ECO:0000256" key="10">
    <source>
        <dbReference type="ARBA" id="ARBA00022827"/>
    </source>
</evidence>
<dbReference type="PIRSF" id="PIRSF004491">
    <property type="entry name" value="FAD_Synth"/>
    <property type="match status" value="1"/>
</dbReference>
<comment type="pathway">
    <text evidence="2 15">Cofactor biosynthesis; FAD biosynthesis; FAD from FMN: step 1/1.</text>
</comment>
<feature type="domain" description="Riboflavin kinase" evidence="16">
    <location>
        <begin position="181"/>
        <end position="305"/>
    </location>
</feature>
<evidence type="ECO:0000256" key="13">
    <source>
        <dbReference type="ARBA" id="ARBA00047880"/>
    </source>
</evidence>
<evidence type="ECO:0000313" key="17">
    <source>
        <dbReference type="EMBL" id="OPJ65478.1"/>
    </source>
</evidence>
<accession>A0A1V4IZI6</accession>
<dbReference type="SMART" id="SM00904">
    <property type="entry name" value="Flavokinase"/>
    <property type="match status" value="1"/>
</dbReference>
<dbReference type="CDD" id="cd02064">
    <property type="entry name" value="FAD_synthetase_N"/>
    <property type="match status" value="1"/>
</dbReference>
<dbReference type="InterPro" id="IPR015864">
    <property type="entry name" value="FAD_synthase"/>
</dbReference>
<comment type="similarity">
    <text evidence="15">Belongs to the ribF family.</text>
</comment>
<evidence type="ECO:0000256" key="14">
    <source>
        <dbReference type="ARBA" id="ARBA00049494"/>
    </source>
</evidence>
<dbReference type="GO" id="GO:0003919">
    <property type="term" value="F:FMN adenylyltransferase activity"/>
    <property type="evidence" value="ECO:0007669"/>
    <property type="project" value="UniProtKB-UniRule"/>
</dbReference>
<evidence type="ECO:0000259" key="16">
    <source>
        <dbReference type="SMART" id="SM00904"/>
    </source>
</evidence>
<dbReference type="Pfam" id="PF06574">
    <property type="entry name" value="FAD_syn"/>
    <property type="match status" value="1"/>
</dbReference>
<comment type="caution">
    <text evidence="17">The sequence shown here is derived from an EMBL/GenBank/DDBJ whole genome shotgun (WGS) entry which is preliminary data.</text>
</comment>
<evidence type="ECO:0000256" key="2">
    <source>
        <dbReference type="ARBA" id="ARBA00004726"/>
    </source>
</evidence>
<dbReference type="InterPro" id="IPR014729">
    <property type="entry name" value="Rossmann-like_a/b/a_fold"/>
</dbReference>
<dbReference type="FunFam" id="3.40.50.620:FF:000021">
    <property type="entry name" value="Riboflavin biosynthesis protein"/>
    <property type="match status" value="1"/>
</dbReference>
<protein>
    <recommendedName>
        <fullName evidence="15">Riboflavin biosynthesis protein</fullName>
    </recommendedName>
    <domain>
        <recommendedName>
            <fullName evidence="15">Riboflavin kinase</fullName>
            <ecNumber evidence="15">2.7.1.26</ecNumber>
        </recommendedName>
        <alternativeName>
            <fullName evidence="15">Flavokinase</fullName>
        </alternativeName>
    </domain>
    <domain>
        <recommendedName>
            <fullName evidence="15">FMN adenylyltransferase</fullName>
            <ecNumber evidence="15">2.7.7.2</ecNumber>
        </recommendedName>
        <alternativeName>
            <fullName evidence="15">FAD pyrophosphorylase</fullName>
        </alternativeName>
        <alternativeName>
            <fullName evidence="15">FAD synthase</fullName>
        </alternativeName>
    </domain>
</protein>
<dbReference type="EC" id="2.7.7.2" evidence="15"/>
<keyword evidence="5 15" id="KW-0288">FMN</keyword>
<evidence type="ECO:0000256" key="1">
    <source>
        <dbReference type="ARBA" id="ARBA00002121"/>
    </source>
</evidence>
<comment type="function">
    <text evidence="1">Catalyzes the phosphorylation of riboflavin to FMN followed by the adenylation of FMN to FAD.</text>
</comment>
<dbReference type="EC" id="2.7.1.26" evidence="15"/>
<evidence type="ECO:0000313" key="19">
    <source>
        <dbReference type="Proteomes" id="UP000191056"/>
    </source>
</evidence>
<dbReference type="PANTHER" id="PTHR22749">
    <property type="entry name" value="RIBOFLAVIN KINASE/FMN ADENYLYLTRANSFERASE"/>
    <property type="match status" value="1"/>
</dbReference>